<dbReference type="EMBL" id="JBHFEH010000021">
    <property type="protein sequence ID" value="KAL2053335.1"/>
    <property type="molecule type" value="Genomic_DNA"/>
</dbReference>
<proteinExistence type="inferred from homology"/>
<dbReference type="SUPFAM" id="SSF51905">
    <property type="entry name" value="FAD/NAD(P)-binding domain"/>
    <property type="match status" value="1"/>
</dbReference>
<evidence type="ECO:0000256" key="1">
    <source>
        <dbReference type="ARBA" id="ARBA00007801"/>
    </source>
</evidence>
<dbReference type="SUPFAM" id="SSF54373">
    <property type="entry name" value="FAD-linked reductases, C-terminal domain"/>
    <property type="match status" value="1"/>
</dbReference>
<keyword evidence="3" id="KW-0274">FAD</keyword>
<evidence type="ECO:0000259" key="7">
    <source>
        <dbReference type="Pfam" id="PF07976"/>
    </source>
</evidence>
<dbReference type="CDD" id="cd02979">
    <property type="entry name" value="PHOX_C"/>
    <property type="match status" value="1"/>
</dbReference>
<dbReference type="Gene3D" id="3.40.30.20">
    <property type="match status" value="1"/>
</dbReference>
<reference evidence="8 9" key="1">
    <citation type="submission" date="2024-09" db="EMBL/GenBank/DDBJ databases">
        <title>Rethinking Asexuality: The Enigmatic Case of Functional Sexual Genes in Lepraria (Stereocaulaceae).</title>
        <authorList>
            <person name="Doellman M."/>
            <person name="Sun Y."/>
            <person name="Barcenas-Pena A."/>
            <person name="Lumbsch H.T."/>
            <person name="Grewe F."/>
        </authorList>
    </citation>
    <scope>NUCLEOTIDE SEQUENCE [LARGE SCALE GENOMIC DNA]</scope>
    <source>
        <strain evidence="8 9">Grewe 0041</strain>
    </source>
</reference>
<evidence type="ECO:0000256" key="3">
    <source>
        <dbReference type="ARBA" id="ARBA00022827"/>
    </source>
</evidence>
<evidence type="ECO:0000313" key="8">
    <source>
        <dbReference type="EMBL" id="KAL2053335.1"/>
    </source>
</evidence>
<accession>A0ABR4B6E1</accession>
<dbReference type="PANTHER" id="PTHR43004:SF20">
    <property type="entry name" value="2-MONOOXYGENASE, PUTATIVE (AFU_ORTHOLOGUE AFUA_1G13660)-RELATED"/>
    <property type="match status" value="1"/>
</dbReference>
<evidence type="ECO:0008006" key="10">
    <source>
        <dbReference type="Google" id="ProtNLM"/>
    </source>
</evidence>
<comment type="similarity">
    <text evidence="1">Belongs to the PheA/TfdB FAD monooxygenase family.</text>
</comment>
<evidence type="ECO:0000259" key="6">
    <source>
        <dbReference type="Pfam" id="PF01494"/>
    </source>
</evidence>
<dbReference type="Gene3D" id="3.30.9.10">
    <property type="entry name" value="D-Amino Acid Oxidase, subunit A, domain 2"/>
    <property type="match status" value="1"/>
</dbReference>
<dbReference type="Proteomes" id="UP001590951">
    <property type="component" value="Unassembled WGS sequence"/>
</dbReference>
<keyword evidence="9" id="KW-1185">Reference proteome</keyword>
<dbReference type="InterPro" id="IPR002938">
    <property type="entry name" value="FAD-bd"/>
</dbReference>
<dbReference type="InterPro" id="IPR038220">
    <property type="entry name" value="PHOX_C_sf"/>
</dbReference>
<sequence length="641" mass="71844">MMAAAWANQYDIKTRIIDKNNARIGRGQADGLQARTLEIFDSFGVAEGVWKQGFHDIEICTWLARGDEGIYRSQRVLSQKAGISRFTQTCINQAIIEQTFVDLLAIDGRLHVERNVLPENLSFERSHLGIQNVYPINVEVRHLQRHRTSPLKNGTREGQKSHIQIKSDEDADAANEQANGDTEATEKINAKYLLACDGAHSWTRRQLGLPMEGEQTDYVWGVMDIVPLSNFPDIRQACAIHSATAGSILNVPREDRLNRLYIQLGLEDNSNNRAQITPRTMIKAAQKIMAPYTIDFKYCDWWSLYKIGQRISPKFSGANRIFLAGDAVHTHSPKLGQGMNVSMQDAYNIGWKLGAVINGTAKPDVLATYETERRQVALNLLKADREIARFYSRDSEKKQNGADTEIPDFGRIREKMHEFLAGIGITYASSILVAGVVDDNAAAVFANGHSGMHKSVIAKPALAFNIKLGARIPSYKILNQAEARPVQLADLLKSDGRWRILVFAGDIKDSVQSTRIKELGSALAAPDSILHTYTPTHKPIDAVIEVLTIHSSPRTEVSLFDFPDIFHPYHEELGWDYWKVFVDDKAYHDDDCGNAYEKLGVSRLEGCLVVCRPDQHVGYTGALEDIKDMERFFEAILIPRV</sequence>
<dbReference type="Pfam" id="PF07976">
    <property type="entry name" value="Phe_hydrox_dim"/>
    <property type="match status" value="1"/>
</dbReference>
<protein>
    <recommendedName>
        <fullName evidence="10">Phenol 2-monooxygenase</fullName>
    </recommendedName>
</protein>
<dbReference type="SUPFAM" id="SSF52833">
    <property type="entry name" value="Thioredoxin-like"/>
    <property type="match status" value="1"/>
</dbReference>
<dbReference type="Pfam" id="PF01494">
    <property type="entry name" value="FAD_binding_3"/>
    <property type="match status" value="1"/>
</dbReference>
<gene>
    <name evidence="8" type="ORF">ABVK25_006329</name>
</gene>
<dbReference type="PRINTS" id="PR00420">
    <property type="entry name" value="RNGMNOXGNASE"/>
</dbReference>
<dbReference type="InterPro" id="IPR050641">
    <property type="entry name" value="RIFMO-like"/>
</dbReference>
<dbReference type="InterPro" id="IPR012941">
    <property type="entry name" value="Phe_hydrox_C_dim_dom"/>
</dbReference>
<dbReference type="InterPro" id="IPR036249">
    <property type="entry name" value="Thioredoxin-like_sf"/>
</dbReference>
<feature type="region of interest" description="Disordered" evidence="5">
    <location>
        <begin position="145"/>
        <end position="182"/>
    </location>
</feature>
<keyword evidence="2" id="KW-0285">Flavoprotein</keyword>
<feature type="compositionally biased region" description="Basic and acidic residues" evidence="5">
    <location>
        <begin position="154"/>
        <end position="168"/>
    </location>
</feature>
<dbReference type="Gene3D" id="3.50.50.60">
    <property type="entry name" value="FAD/NAD(P)-binding domain"/>
    <property type="match status" value="1"/>
</dbReference>
<evidence type="ECO:0000313" key="9">
    <source>
        <dbReference type="Proteomes" id="UP001590951"/>
    </source>
</evidence>
<feature type="domain" description="FAD-binding" evidence="6">
    <location>
        <begin position="2"/>
        <end position="381"/>
    </location>
</feature>
<keyword evidence="4" id="KW-0560">Oxidoreductase</keyword>
<feature type="domain" description="Phenol hydroxylase-like C-terminal dimerisation" evidence="7">
    <location>
        <begin position="426"/>
        <end position="639"/>
    </location>
</feature>
<evidence type="ECO:0000256" key="4">
    <source>
        <dbReference type="ARBA" id="ARBA00023002"/>
    </source>
</evidence>
<organism evidence="8 9">
    <name type="scientific">Lepraria finkii</name>
    <dbReference type="NCBI Taxonomy" id="1340010"/>
    <lineage>
        <taxon>Eukaryota</taxon>
        <taxon>Fungi</taxon>
        <taxon>Dikarya</taxon>
        <taxon>Ascomycota</taxon>
        <taxon>Pezizomycotina</taxon>
        <taxon>Lecanoromycetes</taxon>
        <taxon>OSLEUM clade</taxon>
        <taxon>Lecanoromycetidae</taxon>
        <taxon>Lecanorales</taxon>
        <taxon>Lecanorineae</taxon>
        <taxon>Stereocaulaceae</taxon>
        <taxon>Lepraria</taxon>
    </lineage>
</organism>
<dbReference type="InterPro" id="IPR036188">
    <property type="entry name" value="FAD/NAD-bd_sf"/>
</dbReference>
<comment type="caution">
    <text evidence="8">The sequence shown here is derived from an EMBL/GenBank/DDBJ whole genome shotgun (WGS) entry which is preliminary data.</text>
</comment>
<name>A0ABR4B6E1_9LECA</name>
<evidence type="ECO:0000256" key="2">
    <source>
        <dbReference type="ARBA" id="ARBA00022630"/>
    </source>
</evidence>
<evidence type="ECO:0000256" key="5">
    <source>
        <dbReference type="SAM" id="MobiDB-lite"/>
    </source>
</evidence>
<dbReference type="PANTHER" id="PTHR43004">
    <property type="entry name" value="TRK SYSTEM POTASSIUM UPTAKE PROTEIN"/>
    <property type="match status" value="1"/>
</dbReference>